<dbReference type="InterPro" id="IPR029020">
    <property type="entry name" value="Ammonium/urea_transptr"/>
</dbReference>
<evidence type="ECO:0000313" key="11">
    <source>
        <dbReference type="EMBL" id="NBJ58168.1"/>
    </source>
</evidence>
<accession>A0A6B2E7W1</accession>
<evidence type="ECO:0000256" key="5">
    <source>
        <dbReference type="ARBA" id="ARBA00022989"/>
    </source>
</evidence>
<evidence type="ECO:0000256" key="4">
    <source>
        <dbReference type="ARBA" id="ARBA00022692"/>
    </source>
</evidence>
<feature type="transmembrane region" description="Helical" evidence="8">
    <location>
        <begin position="381"/>
        <end position="408"/>
    </location>
</feature>
<feature type="region of interest" description="Disordered" evidence="9">
    <location>
        <begin position="522"/>
        <end position="556"/>
    </location>
</feature>
<evidence type="ECO:0000256" key="3">
    <source>
        <dbReference type="ARBA" id="ARBA00022448"/>
    </source>
</evidence>
<name>A0A6B2E7W1_9DIPT</name>
<dbReference type="InterPro" id="IPR024041">
    <property type="entry name" value="NH4_transpt_AmtB-like_dom"/>
</dbReference>
<dbReference type="AlphaFoldDB" id="A0A6B2E7W1"/>
<feature type="transmembrane region" description="Helical" evidence="8">
    <location>
        <begin position="256"/>
        <end position="278"/>
    </location>
</feature>
<evidence type="ECO:0000256" key="2">
    <source>
        <dbReference type="ARBA" id="ARBA00005887"/>
    </source>
</evidence>
<dbReference type="PANTHER" id="PTHR11730:SF58">
    <property type="entry name" value="AMMONIUM TRANSPORTER"/>
    <property type="match status" value="1"/>
</dbReference>
<keyword evidence="3 8" id="KW-0813">Transport</keyword>
<feature type="transmembrane region" description="Helical" evidence="8">
    <location>
        <begin position="188"/>
        <end position="205"/>
    </location>
</feature>
<dbReference type="SUPFAM" id="SSF111352">
    <property type="entry name" value="Ammonium transporter"/>
    <property type="match status" value="1"/>
</dbReference>
<feature type="domain" description="Ammonium transporter AmtB-like" evidence="10">
    <location>
        <begin position="34"/>
        <end position="433"/>
    </location>
</feature>
<keyword evidence="7 8" id="KW-0924">Ammonia transport</keyword>
<evidence type="ECO:0000256" key="6">
    <source>
        <dbReference type="ARBA" id="ARBA00023136"/>
    </source>
</evidence>
<feature type="transmembrane region" description="Helical" evidence="8">
    <location>
        <begin position="73"/>
        <end position="94"/>
    </location>
</feature>
<evidence type="ECO:0000256" key="7">
    <source>
        <dbReference type="ARBA" id="ARBA00023177"/>
    </source>
</evidence>
<evidence type="ECO:0000259" key="10">
    <source>
        <dbReference type="Pfam" id="PF00909"/>
    </source>
</evidence>
<keyword evidence="5 8" id="KW-1133">Transmembrane helix</keyword>
<evidence type="ECO:0000256" key="8">
    <source>
        <dbReference type="RuleBase" id="RU362002"/>
    </source>
</evidence>
<feature type="transmembrane region" description="Helical" evidence="8">
    <location>
        <begin position="114"/>
        <end position="136"/>
    </location>
</feature>
<comment type="subcellular location">
    <subcellularLocation>
        <location evidence="8">Cell membrane</location>
        <topology evidence="8">Multi-pass membrane protein</topology>
    </subcellularLocation>
    <subcellularLocation>
        <location evidence="1">Membrane</location>
        <topology evidence="1">Multi-pass membrane protein</topology>
    </subcellularLocation>
</comment>
<organism evidence="11">
    <name type="scientific">Phlebotomus kandelakii</name>
    <dbReference type="NCBI Taxonomy" id="1109342"/>
    <lineage>
        <taxon>Eukaryota</taxon>
        <taxon>Metazoa</taxon>
        <taxon>Ecdysozoa</taxon>
        <taxon>Arthropoda</taxon>
        <taxon>Hexapoda</taxon>
        <taxon>Insecta</taxon>
        <taxon>Pterygota</taxon>
        <taxon>Neoptera</taxon>
        <taxon>Endopterygota</taxon>
        <taxon>Diptera</taxon>
        <taxon>Nematocera</taxon>
        <taxon>Psychodoidea</taxon>
        <taxon>Psychodidae</taxon>
        <taxon>Phlebotomus</taxon>
        <taxon>Larroussius</taxon>
    </lineage>
</organism>
<dbReference type="GO" id="GO:0008519">
    <property type="term" value="F:ammonium channel activity"/>
    <property type="evidence" value="ECO:0007669"/>
    <property type="project" value="InterPro"/>
</dbReference>
<feature type="transmembrane region" description="Helical" evidence="8">
    <location>
        <begin position="343"/>
        <end position="361"/>
    </location>
</feature>
<feature type="transmembrane region" description="Helical" evidence="8">
    <location>
        <begin position="315"/>
        <end position="331"/>
    </location>
</feature>
<dbReference type="FunFam" id="1.10.3430.10:FF:000008">
    <property type="entry name" value="Ammonium transporter"/>
    <property type="match status" value="1"/>
</dbReference>
<comment type="similarity">
    <text evidence="2 8">Belongs to the ammonia transporter channel (TC 1.A.11.2) family.</text>
</comment>
<feature type="transmembrane region" description="Helical" evidence="8">
    <location>
        <begin position="34"/>
        <end position="52"/>
    </location>
</feature>
<evidence type="ECO:0000256" key="1">
    <source>
        <dbReference type="ARBA" id="ARBA00004141"/>
    </source>
</evidence>
<evidence type="ECO:0000256" key="9">
    <source>
        <dbReference type="SAM" id="MobiDB-lite"/>
    </source>
</evidence>
<dbReference type="PANTHER" id="PTHR11730">
    <property type="entry name" value="AMMONIUM TRANSPORTER"/>
    <property type="match status" value="1"/>
</dbReference>
<dbReference type="Pfam" id="PF00909">
    <property type="entry name" value="Ammonium_transp"/>
    <property type="match status" value="1"/>
</dbReference>
<protein>
    <recommendedName>
        <fullName evidence="8">Ammonium transporter</fullName>
    </recommendedName>
</protein>
<dbReference type="GO" id="GO:0005886">
    <property type="term" value="C:plasma membrane"/>
    <property type="evidence" value="ECO:0007669"/>
    <property type="project" value="UniProtKB-SubCell"/>
</dbReference>
<feature type="transmembrane region" description="Helical" evidence="8">
    <location>
        <begin position="290"/>
        <end position="309"/>
    </location>
</feature>
<feature type="transmembrane region" description="Helical" evidence="8">
    <location>
        <begin position="217"/>
        <end position="236"/>
    </location>
</feature>
<dbReference type="GO" id="GO:0097272">
    <property type="term" value="P:ammonium homeostasis"/>
    <property type="evidence" value="ECO:0007669"/>
    <property type="project" value="TreeGrafter"/>
</dbReference>
<dbReference type="NCBIfam" id="TIGR00836">
    <property type="entry name" value="amt"/>
    <property type="match status" value="1"/>
</dbReference>
<feature type="transmembrane region" description="Helical" evidence="8">
    <location>
        <begin position="148"/>
        <end position="168"/>
    </location>
</feature>
<proteinExistence type="inferred from homology"/>
<dbReference type="EMBL" id="GIFK01000465">
    <property type="protein sequence ID" value="NBJ58168.1"/>
    <property type="molecule type" value="Transcribed_RNA"/>
</dbReference>
<dbReference type="Gene3D" id="1.10.3430.10">
    <property type="entry name" value="Ammonium transporter AmtB like domains"/>
    <property type="match status" value="1"/>
</dbReference>
<sequence>MENSTGSGLKFSFARNSSYVIPGVYDLSVEDTNWVLTSSFIIFTMQTGFGMLESGCVSVKNEVNIMMKNVIDIVLGGFTYWLFGYGMSFGRGPLTNPFIAIGDFLIDPSVGDPLMGPIFAAFLFQLSFSTTATTIVSGAMAERCNFKAYCIFSFLNTAVYCIPAGWVWGEHGFLHNLGCVDIAGSGPVHLIGGSAAFASAMMLGPRMGRYDDGIDPLPLGNPVNACMGLFVLWWGWLAFNSGSTYGVSGAKWQYAARAAVITMMGSFGGGTSSVMYSMFKNDGRMDVVDLINGILGALVSITAGCFLYHAWEAIVIGIIGSLLTCLTMPLFDKMAVDDPVGASSVHGVSGIWGVIAVGLFADNPVPLTTTNGRRGLFKGGGWYLLGVQSLSVLCLCAWGVLSTFALLWMINKIVPIRMDPNEELLGADLMEHHVRHGQIGISRALSALAPLKTDLVEVKEVPKIGMNPGHENYIDAMKMAEIKLQSWRDYGEEKVREASAKKSTRKLSDLARAVPIFRRRTQTQGEISSEAPRGTFTVSQQVGESGKENPNFAWVD</sequence>
<keyword evidence="6 8" id="KW-0472">Membrane</keyword>
<dbReference type="InterPro" id="IPR001905">
    <property type="entry name" value="Ammonium_transpt"/>
</dbReference>
<keyword evidence="4 8" id="KW-0812">Transmembrane</keyword>
<reference evidence="11" key="1">
    <citation type="submission" date="2019-10" db="EMBL/GenBank/DDBJ databases">
        <title>Short sand fly seasons in Tbilisi, Georgia, hinder development of host immunity to saliva of the visceral leishmaniasis vector Phlebotomus kandelakii.</title>
        <authorList>
            <person name="Oliveira F."/>
            <person name="Giorgobiani E."/>
            <person name="Guimaraes-Costa A.B."/>
            <person name="Abdeladhim M."/>
            <person name="Oristian J."/>
            <person name="Tskhvaradze L."/>
            <person name="Tsertsvadze N."/>
            <person name="Zakalashvili M."/>
            <person name="Valenzuela J.G."/>
            <person name="Kamhawi S."/>
        </authorList>
    </citation>
    <scope>NUCLEOTIDE SEQUENCE</scope>
    <source>
        <strain evidence="11">Wild-capture in Tbilisi</strain>
        <tissue evidence="11">Salivary glands</tissue>
    </source>
</reference>